<dbReference type="KEGG" id="hcz:G9Q37_02555"/>
<dbReference type="RefSeq" id="WP_166224129.1">
    <property type="nucleotide sequence ID" value="NZ_CP049989.1"/>
</dbReference>
<gene>
    <name evidence="2" type="ORF">G9Q37_02555</name>
</gene>
<dbReference type="Proteomes" id="UP000503162">
    <property type="component" value="Chromosome"/>
</dbReference>
<proteinExistence type="predicted"/>
<evidence type="ECO:0000256" key="1">
    <source>
        <dbReference type="SAM" id="Coils"/>
    </source>
</evidence>
<keyword evidence="1" id="KW-0175">Coiled coil</keyword>
<name>A0A6G8ID29_9BURK</name>
<dbReference type="EMBL" id="CP049989">
    <property type="protein sequence ID" value="QIM51094.1"/>
    <property type="molecule type" value="Genomic_DNA"/>
</dbReference>
<evidence type="ECO:0000313" key="2">
    <source>
        <dbReference type="EMBL" id="QIM51094.1"/>
    </source>
</evidence>
<reference evidence="2 3" key="1">
    <citation type="submission" date="2020-03" db="EMBL/GenBank/DDBJ databases">
        <title>Hydrogenophaga sp. nov. isolated from cyanobacterial mat.</title>
        <authorList>
            <person name="Thorat V."/>
            <person name="Kirdat K."/>
            <person name="Tiwarekar B."/>
            <person name="Costa E.D."/>
            <person name="Yadav A."/>
        </authorList>
    </citation>
    <scope>NUCLEOTIDE SEQUENCE [LARGE SCALE GENOMIC DNA]</scope>
    <source>
        <strain evidence="2 3">BA0156</strain>
    </source>
</reference>
<keyword evidence="3" id="KW-1185">Reference proteome</keyword>
<evidence type="ECO:0000313" key="3">
    <source>
        <dbReference type="Proteomes" id="UP000503162"/>
    </source>
</evidence>
<feature type="coiled-coil region" evidence="1">
    <location>
        <begin position="12"/>
        <end position="39"/>
    </location>
</feature>
<dbReference type="AlphaFoldDB" id="A0A6G8ID29"/>
<protein>
    <submittedName>
        <fullName evidence="2">Uncharacterized protein</fullName>
    </submittedName>
</protein>
<sequence>MNTGPSFLPEVKAQWRDQLELLQKANEVAQKQVNDVRNQLPRGGATEAQFEQAQLDQLEAAQKYNSFLELDRQYIRMAMDAETRNQQRNLTIMEHMQLATTRETMYALSAEFTQFKTESQASLLMLSPVQAGGHTYYTDGRVEWNNTLTGMAGQAWEGLKDLAAGTKDSLIRGPFTPAENYAICQSALGGVLPELVGVMIPAPGGRPGSFLWDEALGQSLGAADPAGDMCRIVYPKGTSPRDLWIQGGATEGGDAAAGDAAAQFVPLSVLDATVLKMFADVQMQAKWDAMVDAVAALTGQEGLPRWGSPESWSLPLDGLGVADSGEGTWDAGSDAESFAPGIAADQLWYRQMADDAAWTADDSGESWDDEPWLDDAALGVDGFAAGGGQPVFGDQVDALVQAMVDFSPRTAAPQALAVTPYASVPAPVLASNWT</sequence>
<organism evidence="2 3">
    <name type="scientific">Hydrogenophaga crocea</name>
    <dbReference type="NCBI Taxonomy" id="2716225"/>
    <lineage>
        <taxon>Bacteria</taxon>
        <taxon>Pseudomonadati</taxon>
        <taxon>Pseudomonadota</taxon>
        <taxon>Betaproteobacteria</taxon>
        <taxon>Burkholderiales</taxon>
        <taxon>Comamonadaceae</taxon>
        <taxon>Hydrogenophaga</taxon>
    </lineage>
</organism>
<accession>A0A6G8ID29</accession>